<dbReference type="RefSeq" id="WP_123222745.1">
    <property type="nucleotide sequence ID" value="NZ_RJSF01000037.1"/>
</dbReference>
<dbReference type="GO" id="GO:0016491">
    <property type="term" value="F:oxidoreductase activity"/>
    <property type="evidence" value="ECO:0007669"/>
    <property type="project" value="UniProtKB-KW"/>
</dbReference>
<reference evidence="2 3" key="1">
    <citation type="submission" date="2018-11" db="EMBL/GenBank/DDBJ databases">
        <authorList>
            <person name="Li F."/>
        </authorList>
    </citation>
    <scope>NUCLEOTIDE SEQUENCE [LARGE SCALE GENOMIC DNA]</scope>
    <source>
        <strain evidence="2 3">Gsoil 818</strain>
    </source>
</reference>
<evidence type="ECO:0000313" key="3">
    <source>
        <dbReference type="Proteomes" id="UP000279994"/>
    </source>
</evidence>
<protein>
    <submittedName>
        <fullName evidence="2">Iron-containing redox enzyme family protein</fullName>
    </submittedName>
</protein>
<dbReference type="PANTHER" id="PTHR40279:SF3">
    <property type="entry name" value="4-AMINOBENZOATE SYNTHASE"/>
    <property type="match status" value="1"/>
</dbReference>
<dbReference type="Proteomes" id="UP000279994">
    <property type="component" value="Unassembled WGS sequence"/>
</dbReference>
<keyword evidence="1" id="KW-0560">Oxidoreductase</keyword>
<accession>A0A3N0GRP2</accession>
<dbReference type="EMBL" id="RJSF01000037">
    <property type="protein sequence ID" value="RNM14782.1"/>
    <property type="molecule type" value="Genomic_DNA"/>
</dbReference>
<evidence type="ECO:0000256" key="1">
    <source>
        <dbReference type="ARBA" id="ARBA00023002"/>
    </source>
</evidence>
<proteinExistence type="predicted"/>
<dbReference type="SUPFAM" id="SSF48613">
    <property type="entry name" value="Heme oxygenase-like"/>
    <property type="match status" value="1"/>
</dbReference>
<keyword evidence="3" id="KW-1185">Reference proteome</keyword>
<dbReference type="Gene3D" id="1.20.910.10">
    <property type="entry name" value="Heme oxygenase-like"/>
    <property type="match status" value="1"/>
</dbReference>
<sequence>MQLPRPRGPFSAQVFASMVSPDPAHVAYDAHADVLSDEDAQIALWALYELSYRGFDDVDARHEWSPGLLATRAQLEAAFEQALRELTEPAVGRALDADRPDRVPAQIAAVIDDAEDAGLARFLQREATEEQYREFLVHRSIYHLKESDPHAFAIPRLDGAPKVALAELQYDEFGGGRVDRLHSTLFARALEGAGLDPTYGAHIDAVPAATLAVNNAMSLFALHRRLRGALMGHLAAFESTSSLPCRRYVGGAERLGFDARVTAYFDEHVEADAVHEQVACRSICQRLVEQHPELQRDVLLGAGVCVQLDARAGALMVDAWRAGDSALLDTLQQEVA</sequence>
<evidence type="ECO:0000313" key="2">
    <source>
        <dbReference type="EMBL" id="RNM14782.1"/>
    </source>
</evidence>
<dbReference type="InterPro" id="IPR039068">
    <property type="entry name" value="PqqC-like"/>
</dbReference>
<dbReference type="InterPro" id="IPR016084">
    <property type="entry name" value="Haem_Oase-like_multi-hlx"/>
</dbReference>
<comment type="caution">
    <text evidence="2">The sequence shown here is derived from an EMBL/GenBank/DDBJ whole genome shotgun (WGS) entry which is preliminary data.</text>
</comment>
<dbReference type="OrthoDB" id="252872at2"/>
<name>A0A3N0GRP2_9ACTN</name>
<dbReference type="Pfam" id="PF14518">
    <property type="entry name" value="Haem_oxygenas_2"/>
    <property type="match status" value="1"/>
</dbReference>
<organism evidence="2 3">
    <name type="scientific">Nocardioides pocheonensis</name>
    <dbReference type="NCBI Taxonomy" id="661485"/>
    <lineage>
        <taxon>Bacteria</taxon>
        <taxon>Bacillati</taxon>
        <taxon>Actinomycetota</taxon>
        <taxon>Actinomycetes</taxon>
        <taxon>Propionibacteriales</taxon>
        <taxon>Nocardioidaceae</taxon>
        <taxon>Nocardioides</taxon>
    </lineage>
</organism>
<dbReference type="SMART" id="SM01236">
    <property type="entry name" value="Haem_oxygenase_2"/>
    <property type="match status" value="1"/>
</dbReference>
<gene>
    <name evidence="2" type="ORF">EFL26_09945</name>
</gene>
<dbReference type="PANTHER" id="PTHR40279">
    <property type="entry name" value="PQQC-LIKE PROTEIN"/>
    <property type="match status" value="1"/>
</dbReference>
<dbReference type="AlphaFoldDB" id="A0A3N0GRP2"/>